<reference evidence="1 2" key="1">
    <citation type="journal article" date="2019" name="Int. J. Syst. Evol. Microbiol.">
        <title>The Global Catalogue of Microorganisms (GCM) 10K type strain sequencing project: providing services to taxonomists for standard genome sequencing and annotation.</title>
        <authorList>
            <consortium name="The Broad Institute Genomics Platform"/>
            <consortium name="The Broad Institute Genome Sequencing Center for Infectious Disease"/>
            <person name="Wu L."/>
            <person name="Ma J."/>
        </authorList>
    </citation>
    <scope>NUCLEOTIDE SEQUENCE [LARGE SCALE GENOMIC DNA]</scope>
    <source>
        <strain evidence="1 2">RDMS1</strain>
    </source>
</reference>
<evidence type="ECO:0000313" key="2">
    <source>
        <dbReference type="Proteomes" id="UP001596417"/>
    </source>
</evidence>
<accession>A0ABD5YT62</accession>
<keyword evidence="2" id="KW-1185">Reference proteome</keyword>
<comment type="caution">
    <text evidence="1">The sequence shown here is derived from an EMBL/GenBank/DDBJ whole genome shotgun (WGS) entry which is preliminary data.</text>
</comment>
<organism evidence="1 2">
    <name type="scientific">Halocatena marina</name>
    <dbReference type="NCBI Taxonomy" id="2934937"/>
    <lineage>
        <taxon>Archaea</taxon>
        <taxon>Methanobacteriati</taxon>
        <taxon>Methanobacteriota</taxon>
        <taxon>Stenosarchaea group</taxon>
        <taxon>Halobacteria</taxon>
        <taxon>Halobacteriales</taxon>
        <taxon>Natronomonadaceae</taxon>
        <taxon>Halocatena</taxon>
    </lineage>
</organism>
<dbReference type="Proteomes" id="UP001596417">
    <property type="component" value="Unassembled WGS sequence"/>
</dbReference>
<dbReference type="AlphaFoldDB" id="A0ABD5YT62"/>
<evidence type="ECO:0000313" key="1">
    <source>
        <dbReference type="EMBL" id="MFC7192399.1"/>
    </source>
</evidence>
<sequence length="84" mass="9981">MDCHHLGGDVERIEYRWFGYSERDLTLRFVAMNLVQRGGNGHRTHTHHYRCEYLPAGDEFQMELLKRKHCAMTNVDAHCVHHFV</sequence>
<dbReference type="RefSeq" id="WP_390206722.1">
    <property type="nucleotide sequence ID" value="NZ_JBHSZC010000003.1"/>
</dbReference>
<proteinExistence type="predicted"/>
<dbReference type="EMBL" id="JBHTAX010000004">
    <property type="protein sequence ID" value="MFC7192399.1"/>
    <property type="molecule type" value="Genomic_DNA"/>
</dbReference>
<protein>
    <submittedName>
        <fullName evidence="1">Uncharacterized protein</fullName>
    </submittedName>
</protein>
<name>A0ABD5YT62_9EURY</name>
<gene>
    <name evidence="1" type="ORF">ACFQL7_23010</name>
</gene>